<evidence type="ECO:0000313" key="1">
    <source>
        <dbReference type="EMBL" id="KIJ36844.1"/>
    </source>
</evidence>
<name>A0A0C9UQ56_SPHS4</name>
<dbReference type="AlphaFoldDB" id="A0A0C9UQ56"/>
<feature type="non-terminal residue" evidence="1">
    <location>
        <position position="1"/>
    </location>
</feature>
<protein>
    <submittedName>
        <fullName evidence="1">Uncharacterized protein</fullName>
    </submittedName>
</protein>
<dbReference type="HOGENOM" id="CLU_004552_4_0_1"/>
<dbReference type="OrthoDB" id="3259165at2759"/>
<proteinExistence type="predicted"/>
<sequence length="117" mass="13511">LNANALKSRIRVKLISQKFERGRLERAYQHQVMRDKDHQQTKNLLKRSRQSITTLVSRYNALINEMKTLKHQQQAPAGAIAPDKLEATNLFRLDVDDDIWMDLAGDGDENTIPPAWM</sequence>
<organism evidence="1 2">
    <name type="scientific">Sphaerobolus stellatus (strain SS14)</name>
    <dbReference type="NCBI Taxonomy" id="990650"/>
    <lineage>
        <taxon>Eukaryota</taxon>
        <taxon>Fungi</taxon>
        <taxon>Dikarya</taxon>
        <taxon>Basidiomycota</taxon>
        <taxon>Agaricomycotina</taxon>
        <taxon>Agaricomycetes</taxon>
        <taxon>Phallomycetidae</taxon>
        <taxon>Geastrales</taxon>
        <taxon>Sphaerobolaceae</taxon>
        <taxon>Sphaerobolus</taxon>
    </lineage>
</organism>
<keyword evidence="2" id="KW-1185">Reference proteome</keyword>
<dbReference type="EMBL" id="KN837174">
    <property type="protein sequence ID" value="KIJ36844.1"/>
    <property type="molecule type" value="Genomic_DNA"/>
</dbReference>
<reference evidence="1 2" key="1">
    <citation type="submission" date="2014-06" db="EMBL/GenBank/DDBJ databases">
        <title>Evolutionary Origins and Diversification of the Mycorrhizal Mutualists.</title>
        <authorList>
            <consortium name="DOE Joint Genome Institute"/>
            <consortium name="Mycorrhizal Genomics Consortium"/>
            <person name="Kohler A."/>
            <person name="Kuo A."/>
            <person name="Nagy L.G."/>
            <person name="Floudas D."/>
            <person name="Copeland A."/>
            <person name="Barry K.W."/>
            <person name="Cichocki N."/>
            <person name="Veneault-Fourrey C."/>
            <person name="LaButti K."/>
            <person name="Lindquist E.A."/>
            <person name="Lipzen A."/>
            <person name="Lundell T."/>
            <person name="Morin E."/>
            <person name="Murat C."/>
            <person name="Riley R."/>
            <person name="Ohm R."/>
            <person name="Sun H."/>
            <person name="Tunlid A."/>
            <person name="Henrissat B."/>
            <person name="Grigoriev I.V."/>
            <person name="Hibbett D.S."/>
            <person name="Martin F."/>
        </authorList>
    </citation>
    <scope>NUCLEOTIDE SEQUENCE [LARGE SCALE GENOMIC DNA]</scope>
    <source>
        <strain evidence="1 2">SS14</strain>
    </source>
</reference>
<feature type="non-terminal residue" evidence="1">
    <location>
        <position position="117"/>
    </location>
</feature>
<gene>
    <name evidence="1" type="ORF">M422DRAFT_84034</name>
</gene>
<accession>A0A0C9UQ56</accession>
<evidence type="ECO:0000313" key="2">
    <source>
        <dbReference type="Proteomes" id="UP000054279"/>
    </source>
</evidence>
<dbReference type="Proteomes" id="UP000054279">
    <property type="component" value="Unassembled WGS sequence"/>
</dbReference>